<dbReference type="AlphaFoldDB" id="A0A1N6I0L0"/>
<dbReference type="Proteomes" id="UP000184694">
    <property type="component" value="Unassembled WGS sequence"/>
</dbReference>
<evidence type="ECO:0000313" key="1">
    <source>
        <dbReference type="EMBL" id="SIO25479.1"/>
    </source>
</evidence>
<sequence length="74" mass="8083">MKKYNLCVKPAVATEDQLVLSSMGVNYQGVEAGTEEEARKYALESFKNIFGCPGVVVVCLHVFDEGVELQPCSL</sequence>
<organism evidence="1 2">
    <name type="scientific">Halodesulfovibrio marinisediminis DSM 17456</name>
    <dbReference type="NCBI Taxonomy" id="1121457"/>
    <lineage>
        <taxon>Bacteria</taxon>
        <taxon>Pseudomonadati</taxon>
        <taxon>Thermodesulfobacteriota</taxon>
        <taxon>Desulfovibrionia</taxon>
        <taxon>Desulfovibrionales</taxon>
        <taxon>Desulfovibrionaceae</taxon>
        <taxon>Halodesulfovibrio</taxon>
    </lineage>
</organism>
<protein>
    <submittedName>
        <fullName evidence="1">Uncharacterized protein</fullName>
    </submittedName>
</protein>
<keyword evidence="2" id="KW-1185">Reference proteome</keyword>
<dbReference type="RefSeq" id="WP_074217099.1">
    <property type="nucleotide sequence ID" value="NZ_FSRG01000006.1"/>
</dbReference>
<accession>A0A1N6I0L0</accession>
<gene>
    <name evidence="1" type="ORF">SAMN02745161_2318</name>
</gene>
<reference evidence="2" key="1">
    <citation type="submission" date="2016-11" db="EMBL/GenBank/DDBJ databases">
        <authorList>
            <person name="Varghese N."/>
            <person name="Submissions S."/>
        </authorList>
    </citation>
    <scope>NUCLEOTIDE SEQUENCE [LARGE SCALE GENOMIC DNA]</scope>
    <source>
        <strain evidence="2">DSM 17456</strain>
    </source>
</reference>
<evidence type="ECO:0000313" key="2">
    <source>
        <dbReference type="Proteomes" id="UP000184694"/>
    </source>
</evidence>
<proteinExistence type="predicted"/>
<name>A0A1N6I0L0_9BACT</name>
<dbReference type="EMBL" id="FSRG01000006">
    <property type="protein sequence ID" value="SIO25479.1"/>
    <property type="molecule type" value="Genomic_DNA"/>
</dbReference>